<name>A0ABP7BL06_9MICO</name>
<keyword evidence="1" id="KW-0472">Membrane</keyword>
<accession>A0ABP7BL06</accession>
<evidence type="ECO:0000313" key="3">
    <source>
        <dbReference type="Proteomes" id="UP001410795"/>
    </source>
</evidence>
<gene>
    <name evidence="2" type="ORF">GCM10022202_26420</name>
</gene>
<keyword evidence="1" id="KW-1133">Transmembrane helix</keyword>
<dbReference type="Proteomes" id="UP001410795">
    <property type="component" value="Unassembled WGS sequence"/>
</dbReference>
<sequence>MAEQRAKRLAPFVLAAGALATSLVLLSLRTSATLNDAVAVPLLLITVLVFTTATVWAGLQLARRSGR</sequence>
<reference evidence="3" key="1">
    <citation type="journal article" date="2019" name="Int. J. Syst. Evol. Microbiol.">
        <title>The Global Catalogue of Microorganisms (GCM) 10K type strain sequencing project: providing services to taxonomists for standard genome sequencing and annotation.</title>
        <authorList>
            <consortium name="The Broad Institute Genomics Platform"/>
            <consortium name="The Broad Institute Genome Sequencing Center for Infectious Disease"/>
            <person name="Wu L."/>
            <person name="Ma J."/>
        </authorList>
    </citation>
    <scope>NUCLEOTIDE SEQUENCE [LARGE SCALE GENOMIC DNA]</scope>
    <source>
        <strain evidence="3">JCM 16546</strain>
    </source>
</reference>
<keyword evidence="1" id="KW-0812">Transmembrane</keyword>
<keyword evidence="3" id="KW-1185">Reference proteome</keyword>
<evidence type="ECO:0000256" key="1">
    <source>
        <dbReference type="SAM" id="Phobius"/>
    </source>
</evidence>
<dbReference type="EMBL" id="BAAAYV010000012">
    <property type="protein sequence ID" value="GAA3663367.1"/>
    <property type="molecule type" value="Genomic_DNA"/>
</dbReference>
<feature type="transmembrane region" description="Helical" evidence="1">
    <location>
        <begin position="38"/>
        <end position="59"/>
    </location>
</feature>
<evidence type="ECO:0000313" key="2">
    <source>
        <dbReference type="EMBL" id="GAA3663367.1"/>
    </source>
</evidence>
<feature type="transmembrane region" description="Helical" evidence="1">
    <location>
        <begin position="12"/>
        <end position="32"/>
    </location>
</feature>
<proteinExistence type="predicted"/>
<protein>
    <submittedName>
        <fullName evidence="2">Uncharacterized protein</fullName>
    </submittedName>
</protein>
<organism evidence="2 3">
    <name type="scientific">Microbacterium marinilacus</name>
    <dbReference type="NCBI Taxonomy" id="415209"/>
    <lineage>
        <taxon>Bacteria</taxon>
        <taxon>Bacillati</taxon>
        <taxon>Actinomycetota</taxon>
        <taxon>Actinomycetes</taxon>
        <taxon>Micrococcales</taxon>
        <taxon>Microbacteriaceae</taxon>
        <taxon>Microbacterium</taxon>
    </lineage>
</organism>
<comment type="caution">
    <text evidence="2">The sequence shown here is derived from an EMBL/GenBank/DDBJ whole genome shotgun (WGS) entry which is preliminary data.</text>
</comment>